<dbReference type="InterPro" id="IPR011990">
    <property type="entry name" value="TPR-like_helical_dom_sf"/>
</dbReference>
<evidence type="ECO:0000256" key="4">
    <source>
        <dbReference type="SAM" id="MobiDB-lite"/>
    </source>
</evidence>
<feature type="repeat" description="PPR" evidence="3">
    <location>
        <begin position="771"/>
        <end position="805"/>
    </location>
</feature>
<evidence type="ECO:0000259" key="5">
    <source>
        <dbReference type="Pfam" id="PF14432"/>
    </source>
</evidence>
<name>A0A811QRV3_9POAL</name>
<comment type="caution">
    <text evidence="7">The sequence shown here is derived from an EMBL/GenBank/DDBJ whole genome shotgun (WGS) entry which is preliminary data.</text>
</comment>
<dbReference type="Gene3D" id="2.40.50.40">
    <property type="match status" value="1"/>
</dbReference>
<evidence type="ECO:0000256" key="3">
    <source>
        <dbReference type="PROSITE-ProRule" id="PRU00708"/>
    </source>
</evidence>
<dbReference type="Pfam" id="PF20431">
    <property type="entry name" value="E_motif"/>
    <property type="match status" value="1"/>
</dbReference>
<dbReference type="InterPro" id="IPR021109">
    <property type="entry name" value="Peptidase_aspartic_dom_sf"/>
</dbReference>
<proteinExistence type="predicted"/>
<dbReference type="PANTHER" id="PTHR47926">
    <property type="entry name" value="PENTATRICOPEPTIDE REPEAT-CONTAINING PROTEIN"/>
    <property type="match status" value="1"/>
</dbReference>
<dbReference type="InterPro" id="IPR016197">
    <property type="entry name" value="Chromo-like_dom_sf"/>
</dbReference>
<dbReference type="SUPFAM" id="SSF54160">
    <property type="entry name" value="Chromo domain-like"/>
    <property type="match status" value="1"/>
</dbReference>
<dbReference type="GO" id="GO:0006508">
    <property type="term" value="P:proteolysis"/>
    <property type="evidence" value="ECO:0007669"/>
    <property type="project" value="InterPro"/>
</dbReference>
<dbReference type="OrthoDB" id="777544at2759"/>
<dbReference type="InterPro" id="IPR046960">
    <property type="entry name" value="PPR_At4g14850-like_plant"/>
</dbReference>
<keyword evidence="2" id="KW-0809">Transit peptide</keyword>
<protein>
    <recommendedName>
        <fullName evidence="9">Chromo domain-containing protein</fullName>
    </recommendedName>
</protein>
<dbReference type="GO" id="GO:0004190">
    <property type="term" value="F:aspartic-type endopeptidase activity"/>
    <property type="evidence" value="ECO:0007669"/>
    <property type="project" value="InterPro"/>
</dbReference>
<dbReference type="InterPro" id="IPR032867">
    <property type="entry name" value="DYW_dom"/>
</dbReference>
<feature type="region of interest" description="Disordered" evidence="4">
    <location>
        <begin position="381"/>
        <end position="426"/>
    </location>
</feature>
<evidence type="ECO:0000259" key="6">
    <source>
        <dbReference type="Pfam" id="PF24626"/>
    </source>
</evidence>
<reference evidence="7" key="1">
    <citation type="submission" date="2020-10" db="EMBL/GenBank/DDBJ databases">
        <authorList>
            <person name="Han B."/>
            <person name="Lu T."/>
            <person name="Zhao Q."/>
            <person name="Huang X."/>
            <person name="Zhao Y."/>
        </authorList>
    </citation>
    <scope>NUCLEOTIDE SEQUENCE</scope>
</reference>
<feature type="repeat" description="PPR" evidence="3">
    <location>
        <begin position="518"/>
        <end position="552"/>
    </location>
</feature>
<dbReference type="NCBIfam" id="TIGR00756">
    <property type="entry name" value="PPR"/>
    <property type="match status" value="4"/>
</dbReference>
<dbReference type="PROSITE" id="PS51375">
    <property type="entry name" value="PPR"/>
    <property type="match status" value="3"/>
</dbReference>
<dbReference type="InterPro" id="IPR002885">
    <property type="entry name" value="PPR_rpt"/>
</dbReference>
<keyword evidence="8" id="KW-1185">Reference proteome</keyword>
<evidence type="ECO:0000256" key="1">
    <source>
        <dbReference type="ARBA" id="ARBA00022737"/>
    </source>
</evidence>
<dbReference type="Pfam" id="PF24626">
    <property type="entry name" value="SH3_Tf2-1"/>
    <property type="match status" value="1"/>
</dbReference>
<dbReference type="Pfam" id="PF13041">
    <property type="entry name" value="PPR_2"/>
    <property type="match status" value="2"/>
</dbReference>
<dbReference type="FunFam" id="1.25.40.10:FF:001093">
    <property type="entry name" value="Pentatricopeptide repeat-containing protein At2g34400"/>
    <property type="match status" value="1"/>
</dbReference>
<dbReference type="Pfam" id="PF08284">
    <property type="entry name" value="RVP_2"/>
    <property type="match status" value="1"/>
</dbReference>
<dbReference type="InterPro" id="IPR001969">
    <property type="entry name" value="Aspartic_peptidase_AS"/>
</dbReference>
<organism evidence="7 8">
    <name type="scientific">Miscanthus lutarioriparius</name>
    <dbReference type="NCBI Taxonomy" id="422564"/>
    <lineage>
        <taxon>Eukaryota</taxon>
        <taxon>Viridiplantae</taxon>
        <taxon>Streptophyta</taxon>
        <taxon>Embryophyta</taxon>
        <taxon>Tracheophyta</taxon>
        <taxon>Spermatophyta</taxon>
        <taxon>Magnoliopsida</taxon>
        <taxon>Liliopsida</taxon>
        <taxon>Poales</taxon>
        <taxon>Poaceae</taxon>
        <taxon>PACMAD clade</taxon>
        <taxon>Panicoideae</taxon>
        <taxon>Andropogonodae</taxon>
        <taxon>Andropogoneae</taxon>
        <taxon>Saccharinae</taxon>
        <taxon>Miscanthus</taxon>
    </lineage>
</organism>
<feature type="repeat" description="PPR" evidence="3">
    <location>
        <begin position="619"/>
        <end position="653"/>
    </location>
</feature>
<sequence length="1003" mass="110800">MQEVLELFALTEAISEPDDASPAKEQMFLVISQESISGVVGPRTMQFACLIQDMPIIVLVDSGSTTSFLSTHVADKLQSVTLSPASYKVQVANGDILQCSAIAENCCWSMAAHSFTHSPKLMPLSSYDIVVGMDWLKKFSPMRVDWRNKWMQIPMGASTVVLHGSPEFQSSDMVFQLLSVQLGTQPTSEASQLSADIVQLLQDFQSLTEWLEDKMVMQNLIKQHLLRAQRRMKEQADKKRSERTFQTGDWVYLKLQSYVQSSLAPRANQKLSFKFFGPFQIAARVGSVAYRLILPPTSQIHPVFHVSQLKQALPVKHQVAELPSSLTGLQVPEQVLQRRVSSRDSSAVVLQGLIKWSGLPPSLATWEDLEPLKQRFPKAPAWGQAGPKGRGSVTAAPTAPALPEAGPSAVPRTATAQRKSERAKFPRHAQCGHGERVLQIFYEMQFSGLRPDCVTVASLLAACASVGDLQKGKQLHSYSLKAGMSFDYITEGSLLDLYVKCGDIETAHDIFNLGDGTNVVLWNLMLVAYGQISDLAKSFEIFCQMQATGIHPNQFTYPCILRTCTCSRQIELGEQIHSLSIKNRFESDMYVSGVLIDMYSKYGCLDKARNFFETLDKKDVVSWTSMVAGYVQHGFCEEALATFKEMQDYGVWPDNIGLASAASACAGIKAMRQGLQIHARVYVSGYAADISIWNTLMGQAGAKYNVFTFVSSISALANLADIKQGKQVHGRAVKTGHTSETEVANALISLYGKCGSIEDAKMIFSEMSVRNEVSWNTIITSCSQHGHGLEALDLFGQMKQEGLKPNDVTFIGVLAACSHVGLVEEGLSYFKSISNVYGLNPIPDHYACVVDILGRAGQLDRAKRFVDEMPITADAMVWRTLLSACKVHKNIEIGEIAAKHLLELEPHDSASYVLLSNAYAVTGKWANRDKIYKFLSELNDRLAKIGYKKENPNLFHEKEQEQKDPTAFVHSEKLAVAFGLMTLPPCIPLRVIKNLSVCDDCHS</sequence>
<accession>A0A811QRV3</accession>
<keyword evidence="1" id="KW-0677">Repeat</keyword>
<dbReference type="PROSITE" id="PS00141">
    <property type="entry name" value="ASP_PROTEASE"/>
    <property type="match status" value="1"/>
</dbReference>
<dbReference type="Proteomes" id="UP000604825">
    <property type="component" value="Unassembled WGS sequence"/>
</dbReference>
<dbReference type="GO" id="GO:0008270">
    <property type="term" value="F:zinc ion binding"/>
    <property type="evidence" value="ECO:0007669"/>
    <property type="project" value="InterPro"/>
</dbReference>
<dbReference type="GO" id="GO:0003723">
    <property type="term" value="F:RNA binding"/>
    <property type="evidence" value="ECO:0007669"/>
    <property type="project" value="InterPro"/>
</dbReference>
<dbReference type="FunFam" id="1.25.40.10:FF:003430">
    <property type="entry name" value="Pentatricopeptide repeat-containing protein"/>
    <property type="match status" value="1"/>
</dbReference>
<evidence type="ECO:0008006" key="9">
    <source>
        <dbReference type="Google" id="ProtNLM"/>
    </source>
</evidence>
<gene>
    <name evidence="7" type="ORF">NCGR_LOCUS47138</name>
</gene>
<dbReference type="GO" id="GO:0009451">
    <property type="term" value="P:RNA modification"/>
    <property type="evidence" value="ECO:0007669"/>
    <property type="project" value="InterPro"/>
</dbReference>
<evidence type="ECO:0000313" key="7">
    <source>
        <dbReference type="EMBL" id="CAD6263833.1"/>
    </source>
</evidence>
<feature type="compositionally biased region" description="Low complexity" evidence="4">
    <location>
        <begin position="395"/>
        <end position="407"/>
    </location>
</feature>
<dbReference type="Pfam" id="PF01535">
    <property type="entry name" value="PPR"/>
    <property type="match status" value="4"/>
</dbReference>
<dbReference type="Gene3D" id="1.25.40.10">
    <property type="entry name" value="Tetratricopeptide repeat domain"/>
    <property type="match status" value="4"/>
</dbReference>
<evidence type="ECO:0000256" key="2">
    <source>
        <dbReference type="ARBA" id="ARBA00022946"/>
    </source>
</evidence>
<dbReference type="Pfam" id="PF14432">
    <property type="entry name" value="DYW_deaminase"/>
    <property type="match status" value="1"/>
</dbReference>
<dbReference type="Gene3D" id="2.40.70.10">
    <property type="entry name" value="Acid Proteases"/>
    <property type="match status" value="1"/>
</dbReference>
<feature type="domain" description="DYW" evidence="5">
    <location>
        <begin position="946"/>
        <end position="1003"/>
    </location>
</feature>
<dbReference type="InterPro" id="IPR056924">
    <property type="entry name" value="SH3_Tf2-1"/>
</dbReference>
<dbReference type="EMBL" id="CAJGYO010000012">
    <property type="protein sequence ID" value="CAD6263833.1"/>
    <property type="molecule type" value="Genomic_DNA"/>
</dbReference>
<dbReference type="SUPFAM" id="SSF50630">
    <property type="entry name" value="Acid proteases"/>
    <property type="match status" value="1"/>
</dbReference>
<dbReference type="InterPro" id="IPR046848">
    <property type="entry name" value="E_motif"/>
</dbReference>
<evidence type="ECO:0000313" key="8">
    <source>
        <dbReference type="Proteomes" id="UP000604825"/>
    </source>
</evidence>
<dbReference type="CDD" id="cd00303">
    <property type="entry name" value="retropepsin_like"/>
    <property type="match status" value="1"/>
</dbReference>
<feature type="domain" description="Tf2-1-like SH3-like" evidence="6">
    <location>
        <begin position="248"/>
        <end position="311"/>
    </location>
</feature>
<dbReference type="AlphaFoldDB" id="A0A811QRV3"/>